<gene>
    <name evidence="1" type="ORF">CWE24_02600</name>
</gene>
<reference evidence="2" key="1">
    <citation type="journal article" date="2018" name="Front. Microbiol.">
        <title>Genome-Based Analysis Reveals the Taxonomy and Diversity of the Family Idiomarinaceae.</title>
        <authorList>
            <person name="Liu Y."/>
            <person name="Lai Q."/>
            <person name="Shao Z."/>
        </authorList>
    </citation>
    <scope>NUCLEOTIDE SEQUENCE [LARGE SCALE GENOMIC DNA]</scope>
    <source>
        <strain evidence="2">908033</strain>
    </source>
</reference>
<evidence type="ECO:0000313" key="1">
    <source>
        <dbReference type="EMBL" id="RUO49409.1"/>
    </source>
</evidence>
<protein>
    <submittedName>
        <fullName evidence="1">Uncharacterized protein</fullName>
    </submittedName>
</protein>
<accession>A0A432XL45</accession>
<keyword evidence="2" id="KW-1185">Reference proteome</keyword>
<evidence type="ECO:0000313" key="2">
    <source>
        <dbReference type="Proteomes" id="UP000286985"/>
    </source>
</evidence>
<name>A0A432XL45_9GAMM</name>
<comment type="caution">
    <text evidence="1">The sequence shown here is derived from an EMBL/GenBank/DDBJ whole genome shotgun (WGS) entry which is preliminary data.</text>
</comment>
<organism evidence="1 2">
    <name type="scientific">Pseudidiomarina donghaiensis</name>
    <dbReference type="NCBI Taxonomy" id="519452"/>
    <lineage>
        <taxon>Bacteria</taxon>
        <taxon>Pseudomonadati</taxon>
        <taxon>Pseudomonadota</taxon>
        <taxon>Gammaproteobacteria</taxon>
        <taxon>Alteromonadales</taxon>
        <taxon>Idiomarinaceae</taxon>
        <taxon>Pseudidiomarina</taxon>
    </lineage>
</organism>
<dbReference type="Proteomes" id="UP000286985">
    <property type="component" value="Unassembled WGS sequence"/>
</dbReference>
<sequence>MKKDVEVRKEEVLETLRDVVEFARSVLHLPFPVLEDLDPSFGSMARWADLLASLFKDKEDAIREFRQAEKMVDALRGISEAIVDRDDGELIDYMAILDQFLDDTRKG</sequence>
<dbReference type="RefSeq" id="WP_092837495.1">
    <property type="nucleotide sequence ID" value="NZ_FPCF01000001.1"/>
</dbReference>
<proteinExistence type="predicted"/>
<dbReference type="AlphaFoldDB" id="A0A432XL45"/>
<dbReference type="EMBL" id="PIPU01000001">
    <property type="protein sequence ID" value="RUO49409.1"/>
    <property type="molecule type" value="Genomic_DNA"/>
</dbReference>